<name>A0A0W0VUL2_9GAMM</name>
<feature type="region of interest" description="Disordered" evidence="1">
    <location>
        <begin position="403"/>
        <end position="425"/>
    </location>
</feature>
<evidence type="ECO:0000256" key="2">
    <source>
        <dbReference type="SAM" id="Phobius"/>
    </source>
</evidence>
<dbReference type="EMBL" id="LNYI01000011">
    <property type="protein sequence ID" value="KTD23851.1"/>
    <property type="molecule type" value="Genomic_DNA"/>
</dbReference>
<comment type="caution">
    <text evidence="3">The sequence shown here is derived from an EMBL/GenBank/DDBJ whole genome shotgun (WGS) entry which is preliminary data.</text>
</comment>
<dbReference type="PATRIC" id="fig|45067.4.peg.658"/>
<evidence type="ECO:0000256" key="1">
    <source>
        <dbReference type="SAM" id="MobiDB-lite"/>
    </source>
</evidence>
<dbReference type="AlphaFoldDB" id="A0A0W0VUL2"/>
<feature type="transmembrane region" description="Helical" evidence="2">
    <location>
        <begin position="80"/>
        <end position="99"/>
    </location>
</feature>
<dbReference type="eggNOG" id="ENOG5031DSM">
    <property type="taxonomic scope" value="Bacteria"/>
</dbReference>
<dbReference type="RefSeq" id="WP_028372154.1">
    <property type="nucleotide sequence ID" value="NZ_CAAAJD010000001.1"/>
</dbReference>
<dbReference type="STRING" id="45067.Llan_0632"/>
<gene>
    <name evidence="3" type="ORF">Llan_0632</name>
</gene>
<feature type="transmembrane region" description="Helical" evidence="2">
    <location>
        <begin position="153"/>
        <end position="172"/>
    </location>
</feature>
<accession>A0A0W0VUL2</accession>
<dbReference type="Proteomes" id="UP000054869">
    <property type="component" value="Unassembled WGS sequence"/>
</dbReference>
<keyword evidence="2" id="KW-1133">Transmembrane helix</keyword>
<organism evidence="3 4">
    <name type="scientific">Legionella lansingensis</name>
    <dbReference type="NCBI Taxonomy" id="45067"/>
    <lineage>
        <taxon>Bacteria</taxon>
        <taxon>Pseudomonadati</taxon>
        <taxon>Pseudomonadota</taxon>
        <taxon>Gammaproteobacteria</taxon>
        <taxon>Legionellales</taxon>
        <taxon>Legionellaceae</taxon>
        <taxon>Legionella</taxon>
    </lineage>
</organism>
<keyword evidence="2 3" id="KW-0812">Transmembrane</keyword>
<proteinExistence type="predicted"/>
<evidence type="ECO:0000313" key="3">
    <source>
        <dbReference type="EMBL" id="KTD23851.1"/>
    </source>
</evidence>
<dbReference type="OrthoDB" id="5634904at2"/>
<feature type="transmembrane region" description="Helical" evidence="2">
    <location>
        <begin position="251"/>
        <end position="272"/>
    </location>
</feature>
<keyword evidence="4" id="KW-1185">Reference proteome</keyword>
<evidence type="ECO:0000313" key="4">
    <source>
        <dbReference type="Proteomes" id="UP000054869"/>
    </source>
</evidence>
<protein>
    <submittedName>
        <fullName evidence="3">Transmembrane protein</fullName>
    </submittedName>
</protein>
<reference evidence="3 4" key="1">
    <citation type="submission" date="2015-11" db="EMBL/GenBank/DDBJ databases">
        <title>Genomic analysis of 38 Legionella species identifies large and diverse effector repertoires.</title>
        <authorList>
            <person name="Burstein D."/>
            <person name="Amaro F."/>
            <person name="Zusman T."/>
            <person name="Lifshitz Z."/>
            <person name="Cohen O."/>
            <person name="Gilbert J.A."/>
            <person name="Pupko T."/>
            <person name="Shuman H.A."/>
            <person name="Segal G."/>
        </authorList>
    </citation>
    <scope>NUCLEOTIDE SEQUENCE [LARGE SCALE GENOMIC DNA]</scope>
    <source>
        <strain evidence="3 4">ATCC 49751</strain>
    </source>
</reference>
<keyword evidence="2" id="KW-0472">Membrane</keyword>
<sequence length="462" mass="52475">MTASNKCAKEHQKPNYLYQLAKNTDAAGRELAKKFYFHSLCVAIDSGKLSVSMIRYSFDVFLADSDLAAKAMQEWLKTTIGITTTASSALALITFSILANHWKTENSNLFKHYVAITWPYVRDSMKGFRNTYRGVSSYLTLLHLLNIQDLRQLTVPLALVLGGSSVLNRIWFRHMSERRQTILAEHKSLLADIQAMTVPTSEQIAAIRIKRNVEYGQMNIPALLSSACSGVIDGLNPYIGALTMLTLTQSMLMFITAFCAIYFLTYLTMRIYEEINLQRQLKNLQTEIEVTLCQKEINVILSKLVGAKEVPENLRNQLHQKRNFLIQNAQSLKKPEIPPFFTGIKNGLAAYKYIMLTISTFLFLSPIKFKPLSPTNRALLGTTALTTFLTHAFITSYKCQTKQEKNSSQTHKKKTARGKPTSPVRNTHAFWSTKIHHSQRYGKCTNKERLFLIHQQRPGHPI</sequence>